<keyword evidence="2" id="KW-1015">Disulfide bond</keyword>
<dbReference type="SUPFAM" id="SSF53474">
    <property type="entry name" value="alpha/beta-Hydrolases"/>
    <property type="match status" value="1"/>
</dbReference>
<evidence type="ECO:0000256" key="6">
    <source>
        <dbReference type="SAM" id="SignalP"/>
    </source>
</evidence>
<dbReference type="Gene3D" id="3.40.50.1820">
    <property type="entry name" value="alpha/beta hydrolase"/>
    <property type="match status" value="1"/>
</dbReference>
<name>A0A316V8M9_9BASI</name>
<dbReference type="EMBL" id="KZ819605">
    <property type="protein sequence ID" value="PWN32841.1"/>
    <property type="molecule type" value="Genomic_DNA"/>
</dbReference>
<keyword evidence="8" id="KW-0378">Hydrolase</keyword>
<dbReference type="InParanoid" id="A0A316V8M9"/>
<dbReference type="RefSeq" id="XP_025353143.1">
    <property type="nucleotide sequence ID" value="XM_025501106.1"/>
</dbReference>
<accession>A0A316V8M9</accession>
<comment type="catalytic activity">
    <reaction evidence="5">
        <text>a monoacylglycerol + H2O = glycerol + a fatty acid + H(+)</text>
        <dbReference type="Rhea" id="RHEA:15245"/>
        <dbReference type="ChEBI" id="CHEBI:15377"/>
        <dbReference type="ChEBI" id="CHEBI:15378"/>
        <dbReference type="ChEBI" id="CHEBI:17408"/>
        <dbReference type="ChEBI" id="CHEBI:17754"/>
        <dbReference type="ChEBI" id="CHEBI:28868"/>
    </reaction>
</comment>
<evidence type="ECO:0000313" key="8">
    <source>
        <dbReference type="EMBL" id="PWN32841.1"/>
    </source>
</evidence>
<comment type="similarity">
    <text evidence="3">Belongs to the AB hydrolase superfamily. Lipase family. Class 3 subfamily.</text>
</comment>
<organism evidence="8 9">
    <name type="scientific">Meira miltonrushii</name>
    <dbReference type="NCBI Taxonomy" id="1280837"/>
    <lineage>
        <taxon>Eukaryota</taxon>
        <taxon>Fungi</taxon>
        <taxon>Dikarya</taxon>
        <taxon>Basidiomycota</taxon>
        <taxon>Ustilaginomycotina</taxon>
        <taxon>Exobasidiomycetes</taxon>
        <taxon>Exobasidiales</taxon>
        <taxon>Brachybasidiaceae</taxon>
        <taxon>Meira</taxon>
    </lineage>
</organism>
<dbReference type="GeneID" id="37022887"/>
<dbReference type="CDD" id="cd00519">
    <property type="entry name" value="Lipase_3"/>
    <property type="match status" value="1"/>
</dbReference>
<keyword evidence="1 6" id="KW-0732">Signal</keyword>
<dbReference type="Proteomes" id="UP000245771">
    <property type="component" value="Unassembled WGS sequence"/>
</dbReference>
<dbReference type="Pfam" id="PF01764">
    <property type="entry name" value="Lipase_3"/>
    <property type="match status" value="1"/>
</dbReference>
<dbReference type="InterPro" id="IPR051218">
    <property type="entry name" value="Sec_MonoDiacylglyc_Lipase"/>
</dbReference>
<dbReference type="STRING" id="1280837.A0A316V8M9"/>
<comment type="catalytic activity">
    <reaction evidence="4">
        <text>a diacylglycerol + H2O = a monoacylglycerol + a fatty acid + H(+)</text>
        <dbReference type="Rhea" id="RHEA:32731"/>
        <dbReference type="ChEBI" id="CHEBI:15377"/>
        <dbReference type="ChEBI" id="CHEBI:15378"/>
        <dbReference type="ChEBI" id="CHEBI:17408"/>
        <dbReference type="ChEBI" id="CHEBI:18035"/>
        <dbReference type="ChEBI" id="CHEBI:28868"/>
    </reaction>
</comment>
<protein>
    <submittedName>
        <fullName evidence="8">Alpha/beta-hydrolase</fullName>
    </submittedName>
</protein>
<evidence type="ECO:0000256" key="3">
    <source>
        <dbReference type="ARBA" id="ARBA00043996"/>
    </source>
</evidence>
<feature type="signal peptide" evidence="6">
    <location>
        <begin position="1"/>
        <end position="26"/>
    </location>
</feature>
<dbReference type="PANTHER" id="PTHR45856:SF25">
    <property type="entry name" value="FUNGAL LIPASE-LIKE DOMAIN-CONTAINING PROTEIN"/>
    <property type="match status" value="1"/>
</dbReference>
<evidence type="ECO:0000313" key="9">
    <source>
        <dbReference type="Proteomes" id="UP000245771"/>
    </source>
</evidence>
<sequence length="322" mass="34912">MSSLLFKNFLSVWLLWSIVFQIQVQSAPISANNKAPSFLAISEADKYASIATFAADAYCTGLQIGSKVGNDGKVFWKAGDGTSSQMVFIAHSPTAGIVVAHQGTNTSAAASVEHDIRINQVSMHTSLTKVEKKVTGGQQEKDSQPISVAAGFQNAWLQTSDEVLKQVESARQKYPNATITITGHSLGAAIALFDALAIQNQFKNATLDTVVFGMPRVGNQQFANMVDEILPNQKHIINKRDPVPHLPFQALGFRQASGEIWIQPSNLTKRDAQNALSTNTVSCPGQENPDCSDTIHFGQFDLDDHDGPYFGVEMQCSVQEQA</sequence>
<feature type="chain" id="PRO_5016369769" evidence="6">
    <location>
        <begin position="27"/>
        <end position="322"/>
    </location>
</feature>
<evidence type="ECO:0000259" key="7">
    <source>
        <dbReference type="Pfam" id="PF01764"/>
    </source>
</evidence>
<dbReference type="InterPro" id="IPR029058">
    <property type="entry name" value="AB_hydrolase_fold"/>
</dbReference>
<evidence type="ECO:0000256" key="1">
    <source>
        <dbReference type="ARBA" id="ARBA00022729"/>
    </source>
</evidence>
<evidence type="ECO:0000256" key="2">
    <source>
        <dbReference type="ARBA" id="ARBA00023157"/>
    </source>
</evidence>
<dbReference type="GO" id="GO:0006629">
    <property type="term" value="P:lipid metabolic process"/>
    <property type="evidence" value="ECO:0007669"/>
    <property type="project" value="InterPro"/>
</dbReference>
<dbReference type="PANTHER" id="PTHR45856">
    <property type="entry name" value="ALPHA/BETA-HYDROLASES SUPERFAMILY PROTEIN"/>
    <property type="match status" value="1"/>
</dbReference>
<dbReference type="AlphaFoldDB" id="A0A316V8M9"/>
<evidence type="ECO:0000256" key="4">
    <source>
        <dbReference type="ARBA" id="ARBA00047591"/>
    </source>
</evidence>
<dbReference type="InterPro" id="IPR002921">
    <property type="entry name" value="Fungal_lipase-type"/>
</dbReference>
<evidence type="ECO:0000256" key="5">
    <source>
        <dbReference type="ARBA" id="ARBA00048461"/>
    </source>
</evidence>
<reference evidence="8 9" key="1">
    <citation type="journal article" date="2018" name="Mol. Biol. Evol.">
        <title>Broad Genomic Sampling Reveals a Smut Pathogenic Ancestry of the Fungal Clade Ustilaginomycotina.</title>
        <authorList>
            <person name="Kijpornyongpan T."/>
            <person name="Mondo S.J."/>
            <person name="Barry K."/>
            <person name="Sandor L."/>
            <person name="Lee J."/>
            <person name="Lipzen A."/>
            <person name="Pangilinan J."/>
            <person name="LaButti K."/>
            <person name="Hainaut M."/>
            <person name="Henrissat B."/>
            <person name="Grigoriev I.V."/>
            <person name="Spatafora J.W."/>
            <person name="Aime M.C."/>
        </authorList>
    </citation>
    <scope>NUCLEOTIDE SEQUENCE [LARGE SCALE GENOMIC DNA]</scope>
    <source>
        <strain evidence="8 9">MCA 3882</strain>
    </source>
</reference>
<feature type="domain" description="Fungal lipase-type" evidence="7">
    <location>
        <begin position="98"/>
        <end position="249"/>
    </location>
</feature>
<proteinExistence type="inferred from homology"/>
<gene>
    <name evidence="8" type="ORF">FA14DRAFT_181518</name>
</gene>
<keyword evidence="9" id="KW-1185">Reference proteome</keyword>
<dbReference type="GO" id="GO:0016787">
    <property type="term" value="F:hydrolase activity"/>
    <property type="evidence" value="ECO:0007669"/>
    <property type="project" value="UniProtKB-KW"/>
</dbReference>
<dbReference type="OrthoDB" id="426718at2759"/>